<sequence>MTTYQQQRGMIADMQKDIDAINRQFENPAITYADRRVLGAQLAPLMKAWYDAMVIMHAMPEYKGAFRFEKDNNPYA</sequence>
<protein>
    <submittedName>
        <fullName evidence="1">Uncharacterized protein eiAUOrf43</fullName>
    </submittedName>
</protein>
<accession>E7EKT2</accession>
<gene>
    <name evidence="1" type="primary">eiAUOrf43</name>
    <name evidence="2" type="ORF">P858_31</name>
</gene>
<dbReference type="Proteomes" id="UP000019124">
    <property type="component" value="Segment"/>
</dbReference>
<reference evidence="2 3" key="3">
    <citation type="submission" date="2013-10" db="EMBL/GenBank/DDBJ databases">
        <title>Identification of broad host specificity determinant of Edwardsiella ictaluri specific bacteriophages.</title>
        <authorList>
            <person name="Hossain M.J."/>
            <person name="Carrias A."/>
            <person name="Terhune J.S."/>
            <person name="Liles M.R."/>
        </authorList>
    </citation>
    <scope>NUCLEOTIDE SEQUENCE [LARGE SCALE GENOMIC DNA]</scope>
</reference>
<evidence type="ECO:0000313" key="2">
    <source>
        <dbReference type="EMBL" id="AHG23447.1"/>
    </source>
</evidence>
<organism evidence="1">
    <name type="scientific">Edwardsiella phage eiAU</name>
    <dbReference type="NCBI Taxonomy" id="945083"/>
    <lineage>
        <taxon>Viruses</taxon>
        <taxon>Duplodnaviria</taxon>
        <taxon>Heunggongvirae</taxon>
        <taxon>Uroviricota</taxon>
        <taxon>Caudoviricetes</taxon>
        <taxon>Eiauvirus</taxon>
        <taxon>Eiauvirus eiAU</taxon>
    </lineage>
</organism>
<reference evidence="1" key="2">
    <citation type="journal article" date="2011" name="Virol. J.">
        <title>Comparative genomic analysis of bacteriophages specific to the channel catfish pathogen Edwardsiella ictaluri.</title>
        <authorList>
            <person name="Carrias A."/>
            <person name="Welch T.J."/>
            <person name="Waldbieser G.C."/>
            <person name="Mead D.A."/>
            <person name="Terhune J.S."/>
            <person name="Liles M.R."/>
        </authorList>
    </citation>
    <scope>NUCLEOTIDE SEQUENCE</scope>
</reference>
<reference evidence="1" key="1">
    <citation type="submission" date="2010-12" db="EMBL/GenBank/DDBJ databases">
        <authorList>
            <person name="Carrias A.A."/>
            <person name="Welch T.J."/>
            <person name="Waldbieser G.C."/>
            <person name="Mead D.A."/>
            <person name="Terhune J.S."/>
            <person name="Liles M.R."/>
        </authorList>
    </citation>
    <scope>NUCLEOTIDE SEQUENCE</scope>
</reference>
<evidence type="ECO:0000313" key="1">
    <source>
        <dbReference type="EMBL" id="ADV36437.1"/>
    </source>
</evidence>
<evidence type="ECO:0000313" key="3">
    <source>
        <dbReference type="Proteomes" id="UP000019124"/>
    </source>
</evidence>
<name>E7EKT2_9CAUD</name>
<dbReference type="EMBL" id="KF772233">
    <property type="protein sequence ID" value="AHG23447.1"/>
    <property type="molecule type" value="Genomic_DNA"/>
</dbReference>
<dbReference type="EMBL" id="HQ824590">
    <property type="protein sequence ID" value="ADV36437.1"/>
    <property type="molecule type" value="Genomic_DNA"/>
</dbReference>
<keyword evidence="3" id="KW-1185">Reference proteome</keyword>
<proteinExistence type="predicted"/>